<evidence type="ECO:0000259" key="5">
    <source>
        <dbReference type="Pfam" id="PF24519"/>
    </source>
</evidence>
<organism evidence="7">
    <name type="scientific">Absidia glauca</name>
    <name type="common">Pin mould</name>
    <dbReference type="NCBI Taxonomy" id="4829"/>
    <lineage>
        <taxon>Eukaryota</taxon>
        <taxon>Fungi</taxon>
        <taxon>Fungi incertae sedis</taxon>
        <taxon>Mucoromycota</taxon>
        <taxon>Mucoromycotina</taxon>
        <taxon>Mucoromycetes</taxon>
        <taxon>Mucorales</taxon>
        <taxon>Cunninghamellaceae</taxon>
        <taxon>Absidia</taxon>
    </lineage>
</organism>
<evidence type="ECO:0000259" key="3">
    <source>
        <dbReference type="Pfam" id="PF24097"/>
    </source>
</evidence>
<dbReference type="GO" id="GO:0017056">
    <property type="term" value="F:structural constituent of nuclear pore"/>
    <property type="evidence" value="ECO:0007669"/>
    <property type="project" value="InterPro"/>
</dbReference>
<feature type="domain" description="Nucleoporin POM152 Ig-like" evidence="4">
    <location>
        <begin position="420"/>
        <end position="510"/>
    </location>
</feature>
<sequence>MPEPQRQEVRAATLAQQRALIPPSVMDFPLQRLVVTTVFGLLQTIKVFYSFRVLSATYHEQYNGICGWWWMVDALFILALYILRIPWLQFSTLKSVFLITVLMTVDVFLFMGPQFLFGGGIIKLFLGESLGKQISVSRAKFIDVKDVIFDPSHILGKHTLHILPYGTAKLNPNDEYYCLKSNEIGKSDIYLPIVLNNTIPTKVSVARYDFDSQSTNTLHYSESKIHRATEIGQGKLGLEYYYLRVNKPGVYTLNSITSKDGSHVRLYSRQAFVFTCPSARLRSSGVTDYCQHNKDSMQLDVTGVPPLKIEYTRRIGDSTKALKLDHIQPTDPSFDSPLTRFASGLQDADTAFFIPSQQQQQQPYSNYDWASRQLHSIQLNLTFDQTQDYEYQLQRVVDGAGNVVDLSETPKQVFKVHGSPSIQFMCNAKNPVNLLIGQSSVGAPVKLQGSAPYFISYEYVGGDEAAVDRRQVTIEDNEHSMLTVKSPGDYKLVSITDRFCKGDVLYPSTCQVVQSPLPSVELQATPIPSECSSGSEIGMRFVANFEGSPPYTLKYSVTKRSGRDNQAVEREISTDRSRHIFTYLPTSSGEYIYEFNTLADHNYNNKDPKIQSIKQVVHPQPDALFESKATPKRTCLGDEMTLPVKLMGTAPFTLVWIYDKQVFSDMVSSSRYEIALPRFEIAGRHIASLAKIVDANGCSKDLDSRDVVIDVRRDRPMAFFYSEDKQDKTVYIAEGEETQLPLRLTGEGPWQVTYRHIVGDKEDIKTLRFVDPNPHLTVSKIGRYELIKVVDSICKGDALRPDYTVQWMERPTVAIPDDQATLISDNLYERSAVCQNVDDALDVKFTGLGPFTCAYDIYRRNPDDSSSSSMFGRRQDYGTKLDPQEMTTGLAKTRIALRTDSPGRYRYAFNKLSDQRYQQPFAPSPMIHLEQTIHASPSVRFAGKPSTLASPRMMCVGEPLTSAEDPIWVEATGQAPFTVSVRVRQKDHQEFIVLENVESSRFALDLPGVLEMSGKYHVELVRVQDANGCFANMGGLPNTEMVIDALGIATITPLDACGEVCVGDQLEYSLSGDGPFTIAYEFNGRHENLKSPSNKLTMIADNPGNLTILSIGNQRNKCQSFPKQLTSVIHQVPSSLVSGGHDIIESIQDGDMVQAVVDLVGTPPFDFEWKRSELIWDYAKKHHYKGRILESHVVHGVTDHQYLINTSIEGVIEVVSIKDRYCQYPRA</sequence>
<feature type="transmembrane region" description="Helical" evidence="1">
    <location>
        <begin position="67"/>
        <end position="83"/>
    </location>
</feature>
<dbReference type="InterPro" id="IPR056540">
    <property type="entry name" value="TMD_POM152"/>
</dbReference>
<dbReference type="Pfam" id="PF24097">
    <property type="entry name" value="TMD_POM152"/>
    <property type="match status" value="1"/>
</dbReference>
<dbReference type="InParanoid" id="A0A168NEX8"/>
<dbReference type="Pfam" id="PF24519">
    <property type="entry name" value="Ig-like_Pom152_1"/>
    <property type="match status" value="1"/>
</dbReference>
<evidence type="ECO:0000313" key="8">
    <source>
        <dbReference type="Proteomes" id="UP000078561"/>
    </source>
</evidence>
<evidence type="ECO:0000256" key="1">
    <source>
        <dbReference type="SAM" id="Phobius"/>
    </source>
</evidence>
<dbReference type="Pfam" id="PF24312">
    <property type="entry name" value="Ig-like_POM152"/>
    <property type="match status" value="2"/>
</dbReference>
<dbReference type="GO" id="GO:0006606">
    <property type="term" value="P:protein import into nucleus"/>
    <property type="evidence" value="ECO:0007669"/>
    <property type="project" value="TreeGrafter"/>
</dbReference>
<dbReference type="InterPro" id="IPR056542">
    <property type="entry name" value="Ig-like_POM152_1st"/>
</dbReference>
<evidence type="ECO:0000313" key="7">
    <source>
        <dbReference type="EMBL" id="SAM00415.1"/>
    </source>
</evidence>
<dbReference type="GO" id="GO:0006999">
    <property type="term" value="P:nuclear pore organization"/>
    <property type="evidence" value="ECO:0007669"/>
    <property type="project" value="TreeGrafter"/>
</dbReference>
<reference evidence="7" key="1">
    <citation type="submission" date="2016-04" db="EMBL/GenBank/DDBJ databases">
        <authorList>
            <person name="Evans L.H."/>
            <person name="Alamgir A."/>
            <person name="Owens N."/>
            <person name="Weber N.D."/>
            <person name="Virtaneva K."/>
            <person name="Barbian K."/>
            <person name="Babar A."/>
            <person name="Rosenke K."/>
        </authorList>
    </citation>
    <scope>NUCLEOTIDE SEQUENCE [LARGE SCALE GENOMIC DNA]</scope>
    <source>
        <strain evidence="7">CBS 101.48</strain>
    </source>
</reference>
<feature type="domain" description="Nucleoporin POM152 ninth Ig-like" evidence="6">
    <location>
        <begin position="1049"/>
        <end position="1126"/>
    </location>
</feature>
<dbReference type="InterPro" id="IPR037701">
    <property type="entry name" value="Pom152"/>
</dbReference>
<dbReference type="STRING" id="4829.A0A168NEX8"/>
<feature type="domain" description="Nucleoporin POM152 immunoglobulin-like" evidence="2">
    <location>
        <begin position="836"/>
        <end position="934"/>
    </location>
</feature>
<feature type="domain" description="Nucleoporin POM152 first Ig-like" evidence="5">
    <location>
        <begin position="167"/>
        <end position="273"/>
    </location>
</feature>
<feature type="domain" description="Nucleoporin POM152 Ig-like" evidence="4">
    <location>
        <begin position="715"/>
        <end position="801"/>
    </location>
</feature>
<proteinExistence type="predicted"/>
<feature type="transmembrane region" description="Helical" evidence="1">
    <location>
        <begin position="95"/>
        <end position="117"/>
    </location>
</feature>
<evidence type="ECO:0000259" key="2">
    <source>
        <dbReference type="Pfam" id="PF23664"/>
    </source>
</evidence>
<dbReference type="OMA" id="SAKMNPF"/>
<dbReference type="Pfam" id="PF24527">
    <property type="entry name" value="Ig-like_Pom152_9"/>
    <property type="match status" value="1"/>
</dbReference>
<feature type="domain" description="Nucleoporin POM152 N-terminal transmembrane" evidence="3">
    <location>
        <begin position="27"/>
        <end position="112"/>
    </location>
</feature>
<dbReference type="EMBL" id="LT553217">
    <property type="protein sequence ID" value="SAM00415.1"/>
    <property type="molecule type" value="Genomic_DNA"/>
</dbReference>
<dbReference type="InterPro" id="IPR056544">
    <property type="entry name" value="Ig_POM152"/>
</dbReference>
<keyword evidence="1" id="KW-1133">Transmembrane helix</keyword>
<evidence type="ECO:0008006" key="9">
    <source>
        <dbReference type="Google" id="ProtNLM"/>
    </source>
</evidence>
<dbReference type="OrthoDB" id="5529162at2759"/>
<dbReference type="InterPro" id="IPR056541">
    <property type="entry name" value="Ig-like_POM152"/>
</dbReference>
<accession>A0A168NEX8</accession>
<gene>
    <name evidence="7" type="primary">ABSGL_06103.1 scaffold 7701</name>
</gene>
<feature type="domain" description="Nucleoporin POM152 immunoglobulin-like" evidence="2">
    <location>
        <begin position="515"/>
        <end position="622"/>
    </location>
</feature>
<dbReference type="AlphaFoldDB" id="A0A168NEX8"/>
<keyword evidence="1" id="KW-0812">Transmembrane</keyword>
<dbReference type="PANTHER" id="PTHR28206">
    <property type="entry name" value="NUCLEOPORIN POM152"/>
    <property type="match status" value="1"/>
</dbReference>
<evidence type="ECO:0000259" key="4">
    <source>
        <dbReference type="Pfam" id="PF24312"/>
    </source>
</evidence>
<protein>
    <recommendedName>
        <fullName evidence="9">Nucleoporin Pom152</fullName>
    </recommendedName>
</protein>
<evidence type="ECO:0000259" key="6">
    <source>
        <dbReference type="Pfam" id="PF24527"/>
    </source>
</evidence>
<feature type="transmembrane region" description="Helical" evidence="1">
    <location>
        <begin position="33"/>
        <end position="55"/>
    </location>
</feature>
<dbReference type="Proteomes" id="UP000078561">
    <property type="component" value="Unassembled WGS sequence"/>
</dbReference>
<keyword evidence="8" id="KW-1185">Reference proteome</keyword>
<dbReference type="PANTHER" id="PTHR28206:SF1">
    <property type="entry name" value="NUCLEOPORIN POM152"/>
    <property type="match status" value="1"/>
</dbReference>
<name>A0A168NEX8_ABSGL</name>
<dbReference type="GO" id="GO:0070762">
    <property type="term" value="C:nuclear pore transmembrane ring"/>
    <property type="evidence" value="ECO:0007669"/>
    <property type="project" value="TreeGrafter"/>
</dbReference>
<dbReference type="FunCoup" id="A0A168NEX8">
    <property type="interactions" value="103"/>
</dbReference>
<dbReference type="Pfam" id="PF23664">
    <property type="entry name" value="Ig_Pom152"/>
    <property type="match status" value="2"/>
</dbReference>
<dbReference type="InterPro" id="IPR056543">
    <property type="entry name" value="Ig-like_POM152_9th"/>
</dbReference>
<keyword evidence="1" id="KW-0472">Membrane</keyword>